<name>A0A2P6Q0A7_ROSCH</name>
<dbReference type="AlphaFoldDB" id="A0A2P6Q0A7"/>
<evidence type="ECO:0000313" key="4">
    <source>
        <dbReference type="Proteomes" id="UP000238479"/>
    </source>
</evidence>
<dbReference type="InterPro" id="IPR006553">
    <property type="entry name" value="Leu-rich_rpt_Cys-con_subtyp"/>
</dbReference>
<comment type="caution">
    <text evidence="3">The sequence shown here is derived from an EMBL/GenBank/DDBJ whole genome shotgun (WGS) entry which is preliminary data.</text>
</comment>
<evidence type="ECO:0000259" key="2">
    <source>
        <dbReference type="Pfam" id="PF25372"/>
    </source>
</evidence>
<keyword evidence="4" id="KW-1185">Reference proteome</keyword>
<proteinExistence type="predicted"/>
<evidence type="ECO:0000313" key="3">
    <source>
        <dbReference type="EMBL" id="PRQ27603.1"/>
    </source>
</evidence>
<dbReference type="OMA" id="ECGPKVT"/>
<dbReference type="Pfam" id="PF25372">
    <property type="entry name" value="DUF7885"/>
    <property type="match status" value="1"/>
</dbReference>
<feature type="domain" description="F-box/LRR-repeat protein 15-like leucin rich repeat" evidence="2">
    <location>
        <begin position="98"/>
        <end position="221"/>
    </location>
</feature>
<dbReference type="GO" id="GO:0019005">
    <property type="term" value="C:SCF ubiquitin ligase complex"/>
    <property type="evidence" value="ECO:0007669"/>
    <property type="project" value="TreeGrafter"/>
</dbReference>
<sequence length="356" mass="39005">MAKKLGKVSLLCDEELALILTKLLDPADRKSFSQVCKQWLRVEGLNRSSIRLLRPDFLRQALPRFPNIVTFETPNSISDTDLEFISQTCPKIEVLNLNLVTTSWDLGLKCLGLPALANGCPKLSKVILTGRSSITDQISVSLINLAKNLTYLDLGCCLEVSDKSLEAIGFCSSISYLSLEWCCQITDKGLGFLANGSCSKTLKTLILAWCEGITDVGVSHLQRMHCLEHLNLANCGRRITDTGGVAISAISTLKKLSLIALVKVSDRTIVALAENCLNLEVIDLSDCRLTGVGIRAFSSHKLLQSIVLRFCNVSGHNLEHLVRGCPSLKSVVLDSETLIQMKPQLGKRTSKVVTMY</sequence>
<gene>
    <name evidence="3" type="ORF">RchiOBHm_Chr6g0307021</name>
</gene>
<evidence type="ECO:0000259" key="1">
    <source>
        <dbReference type="Pfam" id="PF18511"/>
    </source>
</evidence>
<dbReference type="CDD" id="cd22159">
    <property type="entry name" value="F-box_AtTIR1-like"/>
    <property type="match status" value="1"/>
</dbReference>
<dbReference type="Proteomes" id="UP000238479">
    <property type="component" value="Chromosome 6"/>
</dbReference>
<reference evidence="3 4" key="1">
    <citation type="journal article" date="2018" name="Nat. Genet.">
        <title>The Rosa genome provides new insights in the design of modern roses.</title>
        <authorList>
            <person name="Bendahmane M."/>
        </authorList>
    </citation>
    <scope>NUCLEOTIDE SEQUENCE [LARGE SCALE GENOMIC DNA]</scope>
    <source>
        <strain evidence="4">cv. Old Blush</strain>
    </source>
</reference>
<accession>A0A2P6Q0A7</accession>
<dbReference type="EMBL" id="PDCK01000044">
    <property type="protein sequence ID" value="PRQ27603.1"/>
    <property type="molecule type" value="Genomic_DNA"/>
</dbReference>
<dbReference type="InterPro" id="IPR057207">
    <property type="entry name" value="FBXL15_LRR"/>
</dbReference>
<dbReference type="InterPro" id="IPR032675">
    <property type="entry name" value="LRR_dom_sf"/>
</dbReference>
<feature type="domain" description="COI1 F-box" evidence="1">
    <location>
        <begin position="13"/>
        <end position="48"/>
    </location>
</feature>
<dbReference type="Gramene" id="PRQ27603">
    <property type="protein sequence ID" value="PRQ27603"/>
    <property type="gene ID" value="RchiOBHm_Chr6g0307021"/>
</dbReference>
<organism evidence="3 4">
    <name type="scientific">Rosa chinensis</name>
    <name type="common">China rose</name>
    <dbReference type="NCBI Taxonomy" id="74649"/>
    <lineage>
        <taxon>Eukaryota</taxon>
        <taxon>Viridiplantae</taxon>
        <taxon>Streptophyta</taxon>
        <taxon>Embryophyta</taxon>
        <taxon>Tracheophyta</taxon>
        <taxon>Spermatophyta</taxon>
        <taxon>Magnoliopsida</taxon>
        <taxon>eudicotyledons</taxon>
        <taxon>Gunneridae</taxon>
        <taxon>Pentapetalae</taxon>
        <taxon>rosids</taxon>
        <taxon>fabids</taxon>
        <taxon>Rosales</taxon>
        <taxon>Rosaceae</taxon>
        <taxon>Rosoideae</taxon>
        <taxon>Rosoideae incertae sedis</taxon>
        <taxon>Rosa</taxon>
    </lineage>
</organism>
<protein>
    <submittedName>
        <fullName evidence="3">Putative leucine-rich repeat domain, L domain-containing protein</fullName>
    </submittedName>
</protein>
<dbReference type="InterPro" id="IPR001611">
    <property type="entry name" value="Leu-rich_rpt"/>
</dbReference>
<dbReference type="Gene3D" id="3.80.10.10">
    <property type="entry name" value="Ribonuclease Inhibitor"/>
    <property type="match status" value="2"/>
</dbReference>
<dbReference type="InterPro" id="IPR041567">
    <property type="entry name" value="COI1_F-box"/>
</dbReference>
<dbReference type="Pfam" id="PF13516">
    <property type="entry name" value="LRR_6"/>
    <property type="match status" value="2"/>
</dbReference>
<dbReference type="PANTHER" id="PTHR13318">
    <property type="entry name" value="PARTNER OF PAIRED, ISOFORM B-RELATED"/>
    <property type="match status" value="1"/>
</dbReference>
<dbReference type="GO" id="GO:0031146">
    <property type="term" value="P:SCF-dependent proteasomal ubiquitin-dependent protein catabolic process"/>
    <property type="evidence" value="ECO:0007669"/>
    <property type="project" value="TreeGrafter"/>
</dbReference>
<dbReference type="Gene3D" id="1.20.1280.50">
    <property type="match status" value="1"/>
</dbReference>
<dbReference type="OrthoDB" id="1870722at2759"/>
<dbReference type="Pfam" id="PF18511">
    <property type="entry name" value="F-box_5"/>
    <property type="match status" value="1"/>
</dbReference>
<dbReference type="SUPFAM" id="SSF52047">
    <property type="entry name" value="RNI-like"/>
    <property type="match status" value="1"/>
</dbReference>
<dbReference type="SMART" id="SM00367">
    <property type="entry name" value="LRR_CC"/>
    <property type="match status" value="5"/>
</dbReference>